<sequence length="56" mass="6354">MSGAAIYSRRPNELTFPITNGEATFILLTDLNLPYAWSSVYVQQEFHEVRLCTFAA</sequence>
<protein>
    <submittedName>
        <fullName evidence="1">Uncharacterized protein</fullName>
    </submittedName>
</protein>
<organism evidence="1 2">
    <name type="scientific">Babjeviella inositovora NRRL Y-12698</name>
    <dbReference type="NCBI Taxonomy" id="984486"/>
    <lineage>
        <taxon>Eukaryota</taxon>
        <taxon>Fungi</taxon>
        <taxon>Dikarya</taxon>
        <taxon>Ascomycota</taxon>
        <taxon>Saccharomycotina</taxon>
        <taxon>Pichiomycetes</taxon>
        <taxon>Serinales incertae sedis</taxon>
        <taxon>Babjeviella</taxon>
    </lineage>
</organism>
<evidence type="ECO:0000313" key="1">
    <source>
        <dbReference type="EMBL" id="ODQ78313.1"/>
    </source>
</evidence>
<dbReference type="EMBL" id="KV454436">
    <property type="protein sequence ID" value="ODQ78313.1"/>
    <property type="molecule type" value="Genomic_DNA"/>
</dbReference>
<evidence type="ECO:0000313" key="2">
    <source>
        <dbReference type="Proteomes" id="UP000094336"/>
    </source>
</evidence>
<dbReference type="RefSeq" id="XP_018983641.1">
    <property type="nucleotide sequence ID" value="XM_019129637.1"/>
</dbReference>
<accession>A0A1E3QKV3</accession>
<dbReference type="AlphaFoldDB" id="A0A1E3QKV3"/>
<proteinExistence type="predicted"/>
<keyword evidence="2" id="KW-1185">Reference proteome</keyword>
<dbReference type="Proteomes" id="UP000094336">
    <property type="component" value="Unassembled WGS sequence"/>
</dbReference>
<gene>
    <name evidence="1" type="ORF">BABINDRAFT_162957</name>
</gene>
<dbReference type="GeneID" id="30147490"/>
<name>A0A1E3QKV3_9ASCO</name>
<reference evidence="2" key="1">
    <citation type="submission" date="2016-05" db="EMBL/GenBank/DDBJ databases">
        <title>Comparative genomics of biotechnologically important yeasts.</title>
        <authorList>
            <consortium name="DOE Joint Genome Institute"/>
            <person name="Riley R."/>
            <person name="Haridas S."/>
            <person name="Wolfe K.H."/>
            <person name="Lopes M.R."/>
            <person name="Hittinger C.T."/>
            <person name="Goker M."/>
            <person name="Salamov A."/>
            <person name="Wisecaver J."/>
            <person name="Long T.M."/>
            <person name="Aerts A.L."/>
            <person name="Barry K."/>
            <person name="Choi C."/>
            <person name="Clum A."/>
            <person name="Coughlan A.Y."/>
            <person name="Deshpande S."/>
            <person name="Douglass A.P."/>
            <person name="Hanson S.J."/>
            <person name="Klenk H.-P."/>
            <person name="Labutti K."/>
            <person name="Lapidus A."/>
            <person name="Lindquist E."/>
            <person name="Lipzen A."/>
            <person name="Meier-Kolthoff J.P."/>
            <person name="Ohm R.A."/>
            <person name="Otillar R.P."/>
            <person name="Pangilinan J."/>
            <person name="Peng Y."/>
            <person name="Rokas A."/>
            <person name="Rosa C.A."/>
            <person name="Scheuner C."/>
            <person name="Sibirny A.A."/>
            <person name="Slot J.C."/>
            <person name="Stielow J.B."/>
            <person name="Sun H."/>
            <person name="Kurtzman C.P."/>
            <person name="Blackwell M."/>
            <person name="Grigoriev I.V."/>
            <person name="Jeffries T.W."/>
        </authorList>
    </citation>
    <scope>NUCLEOTIDE SEQUENCE [LARGE SCALE GENOMIC DNA]</scope>
    <source>
        <strain evidence="2">NRRL Y-12698</strain>
    </source>
</reference>